<sequence length="97" mass="10391">MYYCRGNQCWTVGLTLRVWTLSESKKLIDWDGEGSACSRISGIWCGLAMVRADMESAHVVAITTSGRQEVAGGVIPQGFPLVIGVNPCGCDPFGHDG</sequence>
<name>A0A1A8XR83_9RHOO</name>
<dbReference type="AlphaFoldDB" id="A0A1A8XR83"/>
<reference evidence="1 2" key="1">
    <citation type="submission" date="2016-06" db="EMBL/GenBank/DDBJ databases">
        <authorList>
            <person name="Kjaerup R.B."/>
            <person name="Dalgaard T.S."/>
            <person name="Juul-Madsen H.R."/>
        </authorList>
    </citation>
    <scope>NUCLEOTIDE SEQUENCE [LARGE SCALE GENOMIC DNA]</scope>
    <source>
        <strain evidence="1">2</strain>
    </source>
</reference>
<evidence type="ECO:0000313" key="2">
    <source>
        <dbReference type="Proteomes" id="UP000199600"/>
    </source>
</evidence>
<accession>A0A1A8XR83</accession>
<keyword evidence="2" id="KW-1185">Reference proteome</keyword>
<dbReference type="Proteomes" id="UP000199600">
    <property type="component" value="Unassembled WGS sequence"/>
</dbReference>
<protein>
    <submittedName>
        <fullName evidence="1">Uncharacterized protein</fullName>
    </submittedName>
</protein>
<proteinExistence type="predicted"/>
<dbReference type="EMBL" id="FLQY01000124">
    <property type="protein sequence ID" value="SBT07166.1"/>
    <property type="molecule type" value="Genomic_DNA"/>
</dbReference>
<gene>
    <name evidence="1" type="ORF">PROAA_210043</name>
</gene>
<evidence type="ECO:0000313" key="1">
    <source>
        <dbReference type="EMBL" id="SBT07166.1"/>
    </source>
</evidence>
<organism evidence="1 2">
    <name type="scientific">Candidatus Propionivibrio aalborgensis</name>
    <dbReference type="NCBI Taxonomy" id="1860101"/>
    <lineage>
        <taxon>Bacteria</taxon>
        <taxon>Pseudomonadati</taxon>
        <taxon>Pseudomonadota</taxon>
        <taxon>Betaproteobacteria</taxon>
        <taxon>Rhodocyclales</taxon>
        <taxon>Rhodocyclaceae</taxon>
        <taxon>Propionivibrio</taxon>
    </lineage>
</organism>